<protein>
    <recommendedName>
        <fullName evidence="4">DDE Tnp4 domain-containing protein</fullName>
    </recommendedName>
</protein>
<dbReference type="Pfam" id="PF13359">
    <property type="entry name" value="DDE_Tnp_4"/>
    <property type="match status" value="1"/>
</dbReference>
<proteinExistence type="predicted"/>
<evidence type="ECO:0000256" key="2">
    <source>
        <dbReference type="ARBA" id="ARBA00022723"/>
    </source>
</evidence>
<keyword evidence="6" id="KW-1185">Reference proteome</keyword>
<feature type="domain" description="DDE Tnp4" evidence="4">
    <location>
        <begin position="2"/>
        <end position="43"/>
    </location>
</feature>
<accession>A0AAD2G2W9</accession>
<evidence type="ECO:0000313" key="5">
    <source>
        <dbReference type="EMBL" id="CAJ1958278.1"/>
    </source>
</evidence>
<evidence type="ECO:0000256" key="1">
    <source>
        <dbReference type="ARBA" id="ARBA00001968"/>
    </source>
</evidence>
<feature type="compositionally biased region" description="Acidic residues" evidence="3">
    <location>
        <begin position="112"/>
        <end position="129"/>
    </location>
</feature>
<feature type="region of interest" description="Disordered" evidence="3">
    <location>
        <begin position="97"/>
        <end position="129"/>
    </location>
</feature>
<reference evidence="5" key="1">
    <citation type="submission" date="2023-08" db="EMBL/GenBank/DDBJ databases">
        <authorList>
            <person name="Audoor S."/>
            <person name="Bilcke G."/>
        </authorList>
    </citation>
    <scope>NUCLEOTIDE SEQUENCE</scope>
</reference>
<dbReference type="GO" id="GO:0046872">
    <property type="term" value="F:metal ion binding"/>
    <property type="evidence" value="ECO:0007669"/>
    <property type="project" value="UniProtKB-KW"/>
</dbReference>
<dbReference type="Proteomes" id="UP001295423">
    <property type="component" value="Unassembled WGS sequence"/>
</dbReference>
<dbReference type="AlphaFoldDB" id="A0AAD2G2W9"/>
<name>A0AAD2G2W9_9STRA</name>
<comment type="cofactor">
    <cofactor evidence="1">
        <name>a divalent metal cation</name>
        <dbReference type="ChEBI" id="CHEBI:60240"/>
    </cofactor>
</comment>
<comment type="caution">
    <text evidence="5">The sequence shown here is derived from an EMBL/GenBank/DDBJ whole genome shotgun (WGS) entry which is preliminary data.</text>
</comment>
<dbReference type="InterPro" id="IPR027806">
    <property type="entry name" value="HARBI1_dom"/>
</dbReference>
<evidence type="ECO:0000313" key="6">
    <source>
        <dbReference type="Proteomes" id="UP001295423"/>
    </source>
</evidence>
<evidence type="ECO:0000256" key="3">
    <source>
        <dbReference type="SAM" id="MobiDB-lite"/>
    </source>
</evidence>
<feature type="region of interest" description="Disordered" evidence="3">
    <location>
        <begin position="174"/>
        <end position="195"/>
    </location>
</feature>
<gene>
    <name evidence="5" type="ORF">CYCCA115_LOCUS17111</name>
</gene>
<dbReference type="EMBL" id="CAKOGP040001969">
    <property type="protein sequence ID" value="CAJ1958278.1"/>
    <property type="molecule type" value="Genomic_DNA"/>
</dbReference>
<keyword evidence="2" id="KW-0479">Metal-binding</keyword>
<organism evidence="5 6">
    <name type="scientific">Cylindrotheca closterium</name>
    <dbReference type="NCBI Taxonomy" id="2856"/>
    <lineage>
        <taxon>Eukaryota</taxon>
        <taxon>Sar</taxon>
        <taxon>Stramenopiles</taxon>
        <taxon>Ochrophyta</taxon>
        <taxon>Bacillariophyta</taxon>
        <taxon>Bacillariophyceae</taxon>
        <taxon>Bacillariophycidae</taxon>
        <taxon>Bacillariales</taxon>
        <taxon>Bacillariaceae</taxon>
        <taxon>Cylindrotheca</taxon>
    </lineage>
</organism>
<sequence>MRKDVECTFGIMKGRFRILKTGIPLHGIEVCDRIWLTCCALHNFLLAEDGLDEGWNASRYLGGEDGDHDRDDICDLFGTALPQIPPRVVEDMLTHDSSGMGVDIDRTNKESDDSDDNDEDNDDDNGDAMDFMAIDDETVAVPAAIPVCTLSLKSFRRKLIQHFDILWHRHEIYWPSRTGDKPPPPINKPNERYIG</sequence>
<evidence type="ECO:0000259" key="4">
    <source>
        <dbReference type="Pfam" id="PF13359"/>
    </source>
</evidence>